<feature type="region of interest" description="Disordered" evidence="5">
    <location>
        <begin position="787"/>
        <end position="809"/>
    </location>
</feature>
<feature type="domain" description="AP-4 complex subunit epsilon-1 C-terminal" evidence="6">
    <location>
        <begin position="959"/>
        <end position="1074"/>
    </location>
</feature>
<dbReference type="AlphaFoldDB" id="A0A835Z519"/>
<proteinExistence type="predicted"/>
<protein>
    <submittedName>
        <fullName evidence="7">Putative coatomer protein complex</fullName>
    </submittedName>
</protein>
<comment type="subcellular location">
    <subcellularLocation>
        <location evidence="1">Endomembrane system</location>
    </subcellularLocation>
</comment>
<keyword evidence="4" id="KW-0472">Membrane</keyword>
<dbReference type="SUPFAM" id="SSF48371">
    <property type="entry name" value="ARM repeat"/>
    <property type="match status" value="1"/>
</dbReference>
<dbReference type="Pfam" id="PF14807">
    <property type="entry name" value="AP4E_app_platf"/>
    <property type="match status" value="1"/>
</dbReference>
<dbReference type="InterPro" id="IPR028269">
    <property type="entry name" value="AP4E1_C"/>
</dbReference>
<feature type="compositionally biased region" description="Low complexity" evidence="5">
    <location>
        <begin position="896"/>
        <end position="928"/>
    </location>
</feature>
<dbReference type="OrthoDB" id="29308at2759"/>
<dbReference type="GO" id="GO:0030122">
    <property type="term" value="C:AP-2 adaptor complex"/>
    <property type="evidence" value="ECO:0007669"/>
    <property type="project" value="InterPro"/>
</dbReference>
<evidence type="ECO:0000313" key="7">
    <source>
        <dbReference type="EMBL" id="KAG5187742.1"/>
    </source>
</evidence>
<evidence type="ECO:0000256" key="1">
    <source>
        <dbReference type="ARBA" id="ARBA00004308"/>
    </source>
</evidence>
<evidence type="ECO:0000259" key="6">
    <source>
        <dbReference type="SMART" id="SM01356"/>
    </source>
</evidence>
<dbReference type="InterPro" id="IPR002553">
    <property type="entry name" value="Clathrin/coatomer_adapt-like_N"/>
</dbReference>
<name>A0A835Z519_9STRA</name>
<accession>A0A835Z519</accession>
<feature type="compositionally biased region" description="Low complexity" evidence="5">
    <location>
        <begin position="850"/>
        <end position="867"/>
    </location>
</feature>
<dbReference type="InterPro" id="IPR050840">
    <property type="entry name" value="Adaptor_Complx_Large_Subunit"/>
</dbReference>
<dbReference type="Pfam" id="PF01602">
    <property type="entry name" value="Adaptin_N"/>
    <property type="match status" value="1"/>
</dbReference>
<dbReference type="PANTHER" id="PTHR22780">
    <property type="entry name" value="ADAPTIN, ALPHA/GAMMA/EPSILON"/>
    <property type="match status" value="1"/>
</dbReference>
<feature type="region of interest" description="Disordered" evidence="5">
    <location>
        <begin position="712"/>
        <end position="775"/>
    </location>
</feature>
<evidence type="ECO:0000256" key="4">
    <source>
        <dbReference type="ARBA" id="ARBA00023136"/>
    </source>
</evidence>
<feature type="region of interest" description="Disordered" evidence="5">
    <location>
        <begin position="850"/>
        <end position="954"/>
    </location>
</feature>
<sequence>MAAVMYMATSCVPRHRLQAAHCINNHPLTTTPNDGSDDLHLCLRDDDTTDERLCRWPHHMKQFPKPRRDPRLLTPAPLCCCWSQMKEFLVRLVYVEMLGHDASFGYIKAIELTASQNLAQKKTGYLCSALCLSPEHEFRFMLVNQLQRDLASSNHLEACAALCALTKLLTADMIPAVIGEVVKLLRHDKELVRKKAVMVLQRLHQLEPGSIAHLGDAVRRLLCDKDPSVMGAALCLLHDLVRADPPAYKDLVPSFVSILKQITEHRLPREYDYHRMPAPWIQMRLLQVLAILGRADRAASEGIYEVLRDVMRRADTGINVGYACQAAGVHAVLKRRADTGINVGYAIVYECVRTVTTIYPEPSLLDLAAASISRFLSSDNHNLKYVGVTGLAAIVKDHPKYAAEHQLAVIDCLEDPDETLKRRTLDLLYSMVNPVNVEFITEKLLSFLEGAGDTFWRADLAKRITQCAERFAPSSSWYVGVMARVFVLAGDLVQPEVAHNLMQLIAEGGDEGEEEGAEQLRRDAVETLATLFERPRLPDRLVQIMAWVLGEYAYLAPDALDADKLAEELCAMARSRTFKDPCTRGYIVTALMKLAAQRGAVAAGTAQLVEDLSASQQTDLQQRCLEFTALARRGAVMVAALPVDASCEDLQVDDSLSFLDGYVARAVDAGAAPYNPPLDVDDDNLAPNRGAAAAPVTLKLAPYAKPSPVPPSVQGLFAGMGGSGGGDSAQPPSSTSSPPAAGTPPLGAGSGFGYKSRPNLKAATQQPAGALPPAQSLVAASSPYSSSSRASAAASPPAPAAPQKTAAELERERQAAALFGGLGLSSSNGGGGGGGGAGVSRLRPVRTRAAAAAATAAAAGDATASPQQAPPPPPQSSAPSPAPLLDFGGTSPRPAPAANGPAAAAAGPPAAPQPHSAGGAGDDLMSLLSGGGGGGSSGGSGALPPPPPRDFAFGGARLAPLRIATPDFGRAWVGGGLQERAAAGCAAPALPTLQAASQRLTAAPGLRLHSVELIAATMEGIWAGTWTPASGAAAVPALVHVKLWPQRRSADVTVRSGSPELAAAVLSFAREAFAA</sequence>
<feature type="compositionally biased region" description="Gly residues" evidence="5">
    <location>
        <begin position="929"/>
        <end position="941"/>
    </location>
</feature>
<keyword evidence="2" id="KW-0813">Transport</keyword>
<feature type="compositionally biased region" description="Gly residues" evidence="5">
    <location>
        <begin position="718"/>
        <end position="727"/>
    </location>
</feature>
<gene>
    <name evidence="7" type="ORF">JKP88DRAFT_306596</name>
</gene>
<evidence type="ECO:0000256" key="5">
    <source>
        <dbReference type="SAM" id="MobiDB-lite"/>
    </source>
</evidence>
<reference evidence="7" key="1">
    <citation type="submission" date="2021-02" db="EMBL/GenBank/DDBJ databases">
        <title>First Annotated Genome of the Yellow-green Alga Tribonema minus.</title>
        <authorList>
            <person name="Mahan K.M."/>
        </authorList>
    </citation>
    <scope>NUCLEOTIDE SEQUENCE</scope>
    <source>
        <strain evidence="7">UTEX B ZZ1240</strain>
    </source>
</reference>
<comment type="caution">
    <text evidence="7">The sequence shown here is derived from an EMBL/GenBank/DDBJ whole genome shotgun (WGS) entry which is preliminary data.</text>
</comment>
<dbReference type="GO" id="GO:0072583">
    <property type="term" value="P:clathrin-dependent endocytosis"/>
    <property type="evidence" value="ECO:0007669"/>
    <property type="project" value="InterPro"/>
</dbReference>
<dbReference type="GO" id="GO:0035615">
    <property type="term" value="F:clathrin adaptor activity"/>
    <property type="evidence" value="ECO:0007669"/>
    <property type="project" value="InterPro"/>
</dbReference>
<dbReference type="EMBL" id="JAFCMP010000083">
    <property type="protein sequence ID" value="KAG5187742.1"/>
    <property type="molecule type" value="Genomic_DNA"/>
</dbReference>
<dbReference type="Gene3D" id="1.25.10.10">
    <property type="entry name" value="Leucine-rich Repeat Variant"/>
    <property type="match status" value="1"/>
</dbReference>
<feature type="compositionally biased region" description="Low complexity" evidence="5">
    <location>
        <begin position="728"/>
        <end position="747"/>
    </location>
</feature>
<dbReference type="Proteomes" id="UP000664859">
    <property type="component" value="Unassembled WGS sequence"/>
</dbReference>
<dbReference type="InterPro" id="IPR011989">
    <property type="entry name" value="ARM-like"/>
</dbReference>
<dbReference type="InterPro" id="IPR016024">
    <property type="entry name" value="ARM-type_fold"/>
</dbReference>
<dbReference type="GO" id="GO:0006886">
    <property type="term" value="P:intracellular protein transport"/>
    <property type="evidence" value="ECO:0007669"/>
    <property type="project" value="UniProtKB-UniRule"/>
</dbReference>
<feature type="compositionally biased region" description="Pro residues" evidence="5">
    <location>
        <begin position="868"/>
        <end position="882"/>
    </location>
</feature>
<organism evidence="7 8">
    <name type="scientific">Tribonema minus</name>
    <dbReference type="NCBI Taxonomy" id="303371"/>
    <lineage>
        <taxon>Eukaryota</taxon>
        <taxon>Sar</taxon>
        <taxon>Stramenopiles</taxon>
        <taxon>Ochrophyta</taxon>
        <taxon>PX clade</taxon>
        <taxon>Xanthophyceae</taxon>
        <taxon>Tribonematales</taxon>
        <taxon>Tribonemataceae</taxon>
        <taxon>Tribonema</taxon>
    </lineage>
</organism>
<evidence type="ECO:0000313" key="8">
    <source>
        <dbReference type="Proteomes" id="UP000664859"/>
    </source>
</evidence>
<evidence type="ECO:0000256" key="3">
    <source>
        <dbReference type="ARBA" id="ARBA00022927"/>
    </source>
</evidence>
<keyword evidence="8" id="KW-1185">Reference proteome</keyword>
<evidence type="ECO:0000256" key="2">
    <source>
        <dbReference type="ARBA" id="ARBA00022448"/>
    </source>
</evidence>
<keyword evidence="3" id="KW-0653">Protein transport</keyword>
<dbReference type="SMART" id="SM01356">
    <property type="entry name" value="AP4E_app_platf"/>
    <property type="match status" value="1"/>
</dbReference>